<dbReference type="AlphaFoldDB" id="A0A0Q0RU10"/>
<evidence type="ECO:0000313" key="1">
    <source>
        <dbReference type="EMBL" id="KQB40366.1"/>
    </source>
</evidence>
<evidence type="ECO:0000313" key="2">
    <source>
        <dbReference type="Proteomes" id="UP000050443"/>
    </source>
</evidence>
<comment type="caution">
    <text evidence="1">The sequence shown here is derived from an EMBL/GenBank/DDBJ whole genome shotgun (WGS) entry which is preliminary data.</text>
</comment>
<protein>
    <submittedName>
        <fullName evidence="1">Uncharacterized protein</fullName>
    </submittedName>
</protein>
<dbReference type="Proteomes" id="UP000050443">
    <property type="component" value="Unassembled WGS sequence"/>
</dbReference>
<proteinExistence type="predicted"/>
<accession>A0A0Q0RU10</accession>
<dbReference type="PATRIC" id="fig|362413.3.peg.243"/>
<reference evidence="1 2" key="1">
    <citation type="submission" date="2014-09" db="EMBL/GenBank/DDBJ databases">
        <title>Genome sequence of Flavobacterium aquidurense RC62.</title>
        <authorList>
            <person name="Kim J.F."/>
            <person name="Kwak M.-J."/>
        </authorList>
    </citation>
    <scope>NUCLEOTIDE SEQUENCE [LARGE SCALE GENOMIC DNA]</scope>
    <source>
        <strain evidence="1 2">RC62</strain>
    </source>
</reference>
<dbReference type="RefSeq" id="WP_055094741.1">
    <property type="nucleotide sequence ID" value="NZ_JRLF01000010.1"/>
</dbReference>
<organism evidence="1 2">
    <name type="scientific">Flavobacterium aquidurense</name>
    <dbReference type="NCBI Taxonomy" id="362413"/>
    <lineage>
        <taxon>Bacteria</taxon>
        <taxon>Pseudomonadati</taxon>
        <taxon>Bacteroidota</taxon>
        <taxon>Flavobacteriia</taxon>
        <taxon>Flavobacteriales</taxon>
        <taxon>Flavobacteriaceae</taxon>
        <taxon>Flavobacterium</taxon>
    </lineage>
</organism>
<dbReference type="OrthoDB" id="666888at2"/>
<name>A0A0Q0RU10_9FLAO</name>
<dbReference type="EMBL" id="JRLF01000010">
    <property type="protein sequence ID" value="KQB40366.1"/>
    <property type="molecule type" value="Genomic_DNA"/>
</dbReference>
<gene>
    <name evidence="1" type="ORF">RC62_256</name>
</gene>
<sequence>MTEKYKIASENLARAIDISIDVIQKFPPEEWVEHYVTKDKNQITHFIDLKRECKENALKPEPRFANMQSLKYAIEDVFTYFQEGHGKFVEEFWKEIKTQNLPYKRENKMAKILKRKKINSIHEYDFVIDVIVPYQQEELVNKEEVALLNDLISEFENRKKK</sequence>